<keyword evidence="3 8" id="KW-0479">Metal-binding</keyword>
<dbReference type="PIRSF" id="PIRSF000294">
    <property type="entry name" value="Cytochrome-c_peroxidase"/>
    <property type="match status" value="1"/>
</dbReference>
<reference evidence="10" key="1">
    <citation type="submission" date="2022-11" db="EMBL/GenBank/DDBJ databases">
        <title>Alteromonas sp. nov., isolated from sea water of the Qingdao.</title>
        <authorList>
            <person name="Wang Q."/>
        </authorList>
    </citation>
    <scope>NUCLEOTIDE SEQUENCE</scope>
    <source>
        <strain evidence="10">ASW11-7</strain>
    </source>
</reference>
<dbReference type="PANTHER" id="PTHR30600:SF14">
    <property type="entry name" value="CYTOCHROME C PEROXIDASE"/>
    <property type="match status" value="1"/>
</dbReference>
<dbReference type="EMBL" id="JAPFRD010000002">
    <property type="protein sequence ID" value="MCW8106925.1"/>
    <property type="molecule type" value="Genomic_DNA"/>
</dbReference>
<evidence type="ECO:0000256" key="2">
    <source>
        <dbReference type="ARBA" id="ARBA00022617"/>
    </source>
</evidence>
<dbReference type="Pfam" id="PF03150">
    <property type="entry name" value="CCP_MauG"/>
    <property type="match status" value="1"/>
</dbReference>
<name>A0ABT3P2D3_9ALTE</name>
<evidence type="ECO:0000256" key="8">
    <source>
        <dbReference type="PROSITE-ProRule" id="PRU00433"/>
    </source>
</evidence>
<dbReference type="InterPro" id="IPR036909">
    <property type="entry name" value="Cyt_c-like_dom_sf"/>
</dbReference>
<dbReference type="PANTHER" id="PTHR30600">
    <property type="entry name" value="CYTOCHROME C PEROXIDASE-RELATED"/>
    <property type="match status" value="1"/>
</dbReference>
<evidence type="ECO:0000256" key="6">
    <source>
        <dbReference type="ARBA" id="ARBA00023002"/>
    </source>
</evidence>
<evidence type="ECO:0000256" key="3">
    <source>
        <dbReference type="ARBA" id="ARBA00022723"/>
    </source>
</evidence>
<feature type="domain" description="Cytochrome c" evidence="9">
    <location>
        <begin position="63"/>
        <end position="200"/>
    </location>
</feature>
<dbReference type="Gene3D" id="1.10.760.10">
    <property type="entry name" value="Cytochrome c-like domain"/>
    <property type="match status" value="2"/>
</dbReference>
<comment type="caution">
    <text evidence="10">The sequence shown here is derived from an EMBL/GenBank/DDBJ whole genome shotgun (WGS) entry which is preliminary data.</text>
</comment>
<dbReference type="InterPro" id="IPR009056">
    <property type="entry name" value="Cyt_c-like_dom"/>
</dbReference>
<protein>
    <submittedName>
        <fullName evidence="10">Di-heme enzyme</fullName>
    </submittedName>
</protein>
<dbReference type="InterPro" id="IPR004852">
    <property type="entry name" value="Di-haem_cyt_c_peroxidsae"/>
</dbReference>
<dbReference type="NCBIfam" id="TIGR04039">
    <property type="entry name" value="MXAN_0977_Heme2"/>
    <property type="match status" value="1"/>
</dbReference>
<dbReference type="PROSITE" id="PS51007">
    <property type="entry name" value="CYTC"/>
    <property type="match status" value="2"/>
</dbReference>
<keyword evidence="7 8" id="KW-0408">Iron</keyword>
<dbReference type="PROSITE" id="PS51257">
    <property type="entry name" value="PROKAR_LIPOPROTEIN"/>
    <property type="match status" value="1"/>
</dbReference>
<dbReference type="Proteomes" id="UP001142810">
    <property type="component" value="Unassembled WGS sequence"/>
</dbReference>
<dbReference type="InterPro" id="IPR051395">
    <property type="entry name" value="Cytochrome_c_Peroxidase/MauG"/>
</dbReference>
<keyword evidence="6" id="KW-0560">Oxidoreductase</keyword>
<organism evidence="10 11">
    <name type="scientific">Alteromonas aquimaris</name>
    <dbReference type="NCBI Taxonomy" id="2998417"/>
    <lineage>
        <taxon>Bacteria</taxon>
        <taxon>Pseudomonadati</taxon>
        <taxon>Pseudomonadota</taxon>
        <taxon>Gammaproteobacteria</taxon>
        <taxon>Alteromonadales</taxon>
        <taxon>Alteromonadaceae</taxon>
        <taxon>Alteromonas/Salinimonas group</taxon>
        <taxon>Alteromonas</taxon>
    </lineage>
</organism>
<evidence type="ECO:0000313" key="11">
    <source>
        <dbReference type="Proteomes" id="UP001142810"/>
    </source>
</evidence>
<evidence type="ECO:0000256" key="4">
    <source>
        <dbReference type="ARBA" id="ARBA00022729"/>
    </source>
</evidence>
<comment type="subcellular location">
    <subcellularLocation>
        <location evidence="1">Periplasm</location>
    </subcellularLocation>
</comment>
<keyword evidence="5" id="KW-0574">Periplasm</keyword>
<gene>
    <name evidence="10" type="ORF">OPS25_00225</name>
</gene>
<feature type="domain" description="Cytochrome c" evidence="9">
    <location>
        <begin position="220"/>
        <end position="364"/>
    </location>
</feature>
<dbReference type="InterPro" id="IPR023929">
    <property type="entry name" value="MbnH-like"/>
</dbReference>
<evidence type="ECO:0000313" key="10">
    <source>
        <dbReference type="EMBL" id="MCW8106925.1"/>
    </source>
</evidence>
<dbReference type="RefSeq" id="WP_265615632.1">
    <property type="nucleotide sequence ID" value="NZ_JAPFRD010000002.1"/>
</dbReference>
<dbReference type="InterPro" id="IPR026259">
    <property type="entry name" value="MauG/Cytc_peroxidase"/>
</dbReference>
<evidence type="ECO:0000256" key="5">
    <source>
        <dbReference type="ARBA" id="ARBA00022764"/>
    </source>
</evidence>
<proteinExistence type="predicted"/>
<keyword evidence="2 8" id="KW-0349">Heme</keyword>
<dbReference type="SUPFAM" id="SSF46626">
    <property type="entry name" value="Cytochrome c"/>
    <property type="match status" value="2"/>
</dbReference>
<accession>A0ABT3P2D3</accession>
<sequence length="377" mass="41492">MRPIDEKSAESTVDKLGLTASTALVLTGWLLTACQPQSTPYRFSLPENVPLPVIPADNPITEEKVNLGRKLFYDTSLSANQSQSCASCHQQPFAFAEPAMHATGSTGEKVPRNTMALVNVAYNSAFTWAHNGFSHIEQQLMIPLFNESPVELGITGSEEIILQRLSTPEYRSLFESAFASNKPTLDGVVKALASFVRSITSFNSPFDQYAYQGDDTAMTSQQIQGMNLFFSERTECFHCHGGLNFSQSSTHEGQSLILQPFHNTGLYNEDGEGAYPESDQGLLRITHRGEDMGKFRAPTLRNIAVSAPYMHDGSLATLEDVIEFYAQGGRGEGKGNPYKSPFIKGFQLNEDEKKALEAFLKSLTDDTFLTDPDYGPP</sequence>
<keyword evidence="4" id="KW-0732">Signal</keyword>
<evidence type="ECO:0000256" key="7">
    <source>
        <dbReference type="ARBA" id="ARBA00023004"/>
    </source>
</evidence>
<keyword evidence="11" id="KW-1185">Reference proteome</keyword>
<evidence type="ECO:0000256" key="1">
    <source>
        <dbReference type="ARBA" id="ARBA00004418"/>
    </source>
</evidence>
<evidence type="ECO:0000259" key="9">
    <source>
        <dbReference type="PROSITE" id="PS51007"/>
    </source>
</evidence>